<dbReference type="InterPro" id="IPR055060">
    <property type="entry name" value="ACOX_C_alpha1"/>
</dbReference>
<evidence type="ECO:0000259" key="6">
    <source>
        <dbReference type="Pfam" id="PF01756"/>
    </source>
</evidence>
<comment type="cofactor">
    <cofactor evidence="1">
        <name>FAD</name>
        <dbReference type="ChEBI" id="CHEBI:57692"/>
    </cofactor>
</comment>
<evidence type="ECO:0000256" key="1">
    <source>
        <dbReference type="ARBA" id="ARBA00001974"/>
    </source>
</evidence>
<comment type="similarity">
    <text evidence="2">Belongs to the acyl-CoA oxidase family.</text>
</comment>
<protein>
    <submittedName>
        <fullName evidence="10">Acyl-CoA dehydrogenase</fullName>
    </submittedName>
</protein>
<organism evidence="10 11">
    <name type="scientific">Nocardiopsis suaedae</name>
    <dbReference type="NCBI Taxonomy" id="3018444"/>
    <lineage>
        <taxon>Bacteria</taxon>
        <taxon>Bacillati</taxon>
        <taxon>Actinomycetota</taxon>
        <taxon>Actinomycetes</taxon>
        <taxon>Streptosporangiales</taxon>
        <taxon>Nocardiopsidaceae</taxon>
        <taxon>Nocardiopsis</taxon>
    </lineage>
</organism>
<evidence type="ECO:0000256" key="5">
    <source>
        <dbReference type="ARBA" id="ARBA00023002"/>
    </source>
</evidence>
<dbReference type="InterPro" id="IPR006091">
    <property type="entry name" value="Acyl-CoA_Oxase/DH_mid-dom"/>
</dbReference>
<dbReference type="InterPro" id="IPR012258">
    <property type="entry name" value="Acyl-CoA_oxidase"/>
</dbReference>
<dbReference type="EMBL" id="JAQFWP010000053">
    <property type="protein sequence ID" value="MDA2807372.1"/>
    <property type="molecule type" value="Genomic_DNA"/>
</dbReference>
<dbReference type="Gene3D" id="1.10.540.10">
    <property type="entry name" value="Acyl-CoA dehydrogenase/oxidase, N-terminal domain"/>
    <property type="match status" value="1"/>
</dbReference>
<dbReference type="PIRSF" id="PIRSF000168">
    <property type="entry name" value="Acyl-CoA_oxidase"/>
    <property type="match status" value="1"/>
</dbReference>
<reference evidence="10" key="1">
    <citation type="submission" date="2023-01" db="EMBL/GenBank/DDBJ databases">
        <title>Draft genome sequence of Nocardiopsis sp. LSu2-4 isolated from halophytes.</title>
        <authorList>
            <person name="Duangmal K."/>
            <person name="Chantavorakit T."/>
        </authorList>
    </citation>
    <scope>NUCLEOTIDE SEQUENCE</scope>
    <source>
        <strain evidence="10">LSu2-4</strain>
    </source>
</reference>
<dbReference type="Gene3D" id="1.20.140.10">
    <property type="entry name" value="Butyryl-CoA Dehydrogenase, subunit A, domain 3"/>
    <property type="match status" value="2"/>
</dbReference>
<feature type="domain" description="Acyl-CoA dehydrogenase/oxidase N-terminal" evidence="8">
    <location>
        <begin position="30"/>
        <end position="134"/>
    </location>
</feature>
<dbReference type="InterPro" id="IPR002655">
    <property type="entry name" value="Acyl-CoA_oxidase_C"/>
</dbReference>
<evidence type="ECO:0000256" key="4">
    <source>
        <dbReference type="ARBA" id="ARBA00022827"/>
    </source>
</evidence>
<dbReference type="InterPro" id="IPR013786">
    <property type="entry name" value="AcylCoA_DH/ox_N"/>
</dbReference>
<evidence type="ECO:0000259" key="7">
    <source>
        <dbReference type="Pfam" id="PF02770"/>
    </source>
</evidence>
<gene>
    <name evidence="10" type="ORF">O4U47_22890</name>
</gene>
<evidence type="ECO:0000259" key="9">
    <source>
        <dbReference type="Pfam" id="PF22924"/>
    </source>
</evidence>
<accession>A0ABT4TT85</accession>
<dbReference type="Gene3D" id="2.40.110.10">
    <property type="entry name" value="Butyryl-CoA Dehydrogenase, subunit A, domain 2"/>
    <property type="match status" value="1"/>
</dbReference>
<dbReference type="Proteomes" id="UP001165685">
    <property type="component" value="Unassembled WGS sequence"/>
</dbReference>
<dbReference type="InterPro" id="IPR046373">
    <property type="entry name" value="Acyl-CoA_Oxase/DH_mid-dom_sf"/>
</dbReference>
<sequence>MTDTEAPRERTGDRTAEALRALLDGRWAGVRDTVRERVRGELFAPAAGLSMEEHRARVADQLAAIARTEVPGYGFPAEVGGAGDFGASCVAFEMLVADMSLMVKVGVQWGLFGGAIEALGTDAQRAEHLPGVIALDLPGCFAMTETGHGSDVQRLRTTADYDPGSGTFTVHTPDEAARKDYIGNAARDGRAAVVFARLRTRGEDHGVHALLVPIRDEEGRPLPGVAIGDCGPKAGLNGVDNGRLTFDRVRVPRSALLGRYGSVAEDGTYSSPIDDPSRRFFTMLGTLVRGRVSVAGGAGTAAKAALAVAVRYGDARRQFTRPGGGGEEVRLLDYRSHQRRLLPALARTYALHFAQGELVAALHDDRTGERPLDEHARRELESRAAGLKAVATWHALHTAQTCREACGGAGYLAANRLPQLRADVDVFTTFEGDNTVLLQLLAKALLTDYRDAFGDLDTAGTVRFAAGQVLEGVIERTAARSLIERLVAAAPGRGDAEELRDRGWQLRLLEDREEHTVAGLARRLRRAGKAGGAFAAFNDAQDHVLRAARVHVDRVVLEAFVAGIDRCGDAEARRLLEKVCDLYVLSLVEEDRAWFLEHERLSGTRAKAVLQAVDALCEELRPHARTLVDAFGLPDEWLAAPIALGAEEERQETQMGALSES</sequence>
<comment type="caution">
    <text evidence="10">The sequence shown here is derived from an EMBL/GenBank/DDBJ whole genome shotgun (WGS) entry which is preliminary data.</text>
</comment>
<feature type="domain" description="Acyl-CoA oxidase C-alpha1" evidence="9">
    <location>
        <begin position="285"/>
        <end position="446"/>
    </location>
</feature>
<dbReference type="Pfam" id="PF22924">
    <property type="entry name" value="ACOX_C_alpha1"/>
    <property type="match status" value="1"/>
</dbReference>
<evidence type="ECO:0000313" key="11">
    <source>
        <dbReference type="Proteomes" id="UP001165685"/>
    </source>
</evidence>
<dbReference type="Pfam" id="PF02770">
    <property type="entry name" value="Acyl-CoA_dh_M"/>
    <property type="match status" value="1"/>
</dbReference>
<keyword evidence="11" id="KW-1185">Reference proteome</keyword>
<dbReference type="SUPFAM" id="SSF56645">
    <property type="entry name" value="Acyl-CoA dehydrogenase NM domain-like"/>
    <property type="match status" value="1"/>
</dbReference>
<name>A0ABT4TT85_9ACTN</name>
<evidence type="ECO:0000256" key="2">
    <source>
        <dbReference type="ARBA" id="ARBA00006288"/>
    </source>
</evidence>
<evidence type="ECO:0000313" key="10">
    <source>
        <dbReference type="EMBL" id="MDA2807372.1"/>
    </source>
</evidence>
<keyword evidence="3" id="KW-0285">Flavoprotein</keyword>
<proteinExistence type="inferred from homology"/>
<feature type="domain" description="Acyl-CoA oxidase C-terminal" evidence="6">
    <location>
        <begin position="515"/>
        <end position="643"/>
    </location>
</feature>
<dbReference type="PANTHER" id="PTHR10909">
    <property type="entry name" value="ELECTRON TRANSPORT OXIDOREDUCTASE"/>
    <property type="match status" value="1"/>
</dbReference>
<evidence type="ECO:0000256" key="3">
    <source>
        <dbReference type="ARBA" id="ARBA00022630"/>
    </source>
</evidence>
<feature type="domain" description="Acyl-CoA oxidase/dehydrogenase middle" evidence="7">
    <location>
        <begin position="140"/>
        <end position="249"/>
    </location>
</feature>
<dbReference type="InterPro" id="IPR037069">
    <property type="entry name" value="AcylCoA_DH/ox_N_sf"/>
</dbReference>
<dbReference type="RefSeq" id="WP_270680001.1">
    <property type="nucleotide sequence ID" value="NZ_JAQFWP010000053.1"/>
</dbReference>
<dbReference type="Pfam" id="PF02771">
    <property type="entry name" value="Acyl-CoA_dh_N"/>
    <property type="match status" value="1"/>
</dbReference>
<keyword evidence="4" id="KW-0274">FAD</keyword>
<dbReference type="Pfam" id="PF01756">
    <property type="entry name" value="ACOX"/>
    <property type="match status" value="1"/>
</dbReference>
<dbReference type="SUPFAM" id="SSF47203">
    <property type="entry name" value="Acyl-CoA dehydrogenase C-terminal domain-like"/>
    <property type="match status" value="2"/>
</dbReference>
<dbReference type="InterPro" id="IPR036250">
    <property type="entry name" value="AcylCo_DH-like_C"/>
</dbReference>
<keyword evidence="5" id="KW-0560">Oxidoreductase</keyword>
<dbReference type="InterPro" id="IPR009100">
    <property type="entry name" value="AcylCoA_DH/oxidase_NM_dom_sf"/>
</dbReference>
<evidence type="ECO:0000259" key="8">
    <source>
        <dbReference type="Pfam" id="PF02771"/>
    </source>
</evidence>